<sequence>MLVRVAGRFVKFVKSFSHHFKSYRHDVSDKARQYACGLMQAGVRKNMDRMEEVVPGSNSRNLQQFLTHSKWDARAVIDQVGSEVDAHLGDKKSAALLIDESAFAKQGSRSVGVARQWLGRLGKVDNGQVAVFGALANGRFVAPIDVRLYLPKQWTQDPERCKKAGIPEVDRVFLTKEQQALMIVEHAIAMERRFGWVGADAGYGKTPSFCLALDRMGQQFVVDLHSDLRVYLQDPHPYIPERKSNRGPKFKRYRSDAKPVEVKDVVKRFELASQPTLKVRRTTRGPLKVRVLRVPVYVWDGKSATAAKWSLVATQTLAKRPEVKISLTNAPESTDLARLAWMQLQQRYWVERAFEDGKSECGMADYQVRKWSAWHHHMAIVMTAMLFMLSERIRHQENLPLLSCADIEELLSRFLPRRDVTREEVLRQMGQRHRRRQAAIESRTRVALARGASATG</sequence>
<evidence type="ECO:0000313" key="3">
    <source>
        <dbReference type="Proteomes" id="UP000427769"/>
    </source>
</evidence>
<keyword evidence="3" id="KW-1185">Reference proteome</keyword>
<gene>
    <name evidence="2" type="ORF">DSCW_53030</name>
</gene>
<dbReference type="EMBL" id="AP021875">
    <property type="protein sequence ID" value="BBO77886.1"/>
    <property type="molecule type" value="Genomic_DNA"/>
</dbReference>
<reference evidence="2 3" key="1">
    <citation type="submission" date="2019-11" db="EMBL/GenBank/DDBJ databases">
        <title>Comparative genomics of hydrocarbon-degrading Desulfosarcina strains.</title>
        <authorList>
            <person name="Watanabe M."/>
            <person name="Kojima H."/>
            <person name="Fukui M."/>
        </authorList>
    </citation>
    <scope>NUCLEOTIDE SEQUENCE [LARGE SCALE GENOMIC DNA]</scope>
    <source>
        <strain evidence="2 3">PP31</strain>
    </source>
</reference>
<dbReference type="InterPro" id="IPR039365">
    <property type="entry name" value="IS701-like"/>
</dbReference>
<dbReference type="RefSeq" id="WP_155306575.1">
    <property type="nucleotide sequence ID" value="NZ_AP021875.1"/>
</dbReference>
<name>A0A5K7Z7U9_9BACT</name>
<protein>
    <recommendedName>
        <fullName evidence="1">Transposase IS701-like DDE domain-containing protein</fullName>
    </recommendedName>
</protein>
<dbReference type="SUPFAM" id="SSF53098">
    <property type="entry name" value="Ribonuclease H-like"/>
    <property type="match status" value="1"/>
</dbReference>
<dbReference type="KEGG" id="dwd:DSCW_53030"/>
<proteinExistence type="predicted"/>
<dbReference type="InterPro" id="IPR012337">
    <property type="entry name" value="RNaseH-like_sf"/>
</dbReference>
<dbReference type="InterPro" id="IPR038721">
    <property type="entry name" value="IS701-like_DDE_dom"/>
</dbReference>
<feature type="domain" description="Transposase IS701-like DDE" evidence="1">
    <location>
        <begin position="24"/>
        <end position="270"/>
    </location>
</feature>
<organism evidence="2 3">
    <name type="scientific">Desulfosarcina widdelii</name>
    <dbReference type="NCBI Taxonomy" id="947919"/>
    <lineage>
        <taxon>Bacteria</taxon>
        <taxon>Pseudomonadati</taxon>
        <taxon>Thermodesulfobacteriota</taxon>
        <taxon>Desulfobacteria</taxon>
        <taxon>Desulfobacterales</taxon>
        <taxon>Desulfosarcinaceae</taxon>
        <taxon>Desulfosarcina</taxon>
    </lineage>
</organism>
<dbReference type="PANTHER" id="PTHR33627">
    <property type="entry name" value="TRANSPOSASE"/>
    <property type="match status" value="1"/>
</dbReference>
<dbReference type="PANTHER" id="PTHR33627:SF1">
    <property type="entry name" value="TRANSPOSASE"/>
    <property type="match status" value="1"/>
</dbReference>
<dbReference type="NCBIfam" id="NF033540">
    <property type="entry name" value="transpos_IS701"/>
    <property type="match status" value="1"/>
</dbReference>
<dbReference type="Proteomes" id="UP000427769">
    <property type="component" value="Chromosome"/>
</dbReference>
<dbReference type="OrthoDB" id="6139076at2"/>
<accession>A0A5K7Z7U9</accession>
<dbReference type="AlphaFoldDB" id="A0A5K7Z7U9"/>
<evidence type="ECO:0000313" key="2">
    <source>
        <dbReference type="EMBL" id="BBO77886.1"/>
    </source>
</evidence>
<dbReference type="Pfam" id="PF13546">
    <property type="entry name" value="DDE_5"/>
    <property type="match status" value="1"/>
</dbReference>
<evidence type="ECO:0000259" key="1">
    <source>
        <dbReference type="Pfam" id="PF13546"/>
    </source>
</evidence>